<keyword evidence="8" id="KW-1185">Reference proteome</keyword>
<keyword evidence="2 4" id="KW-0863">Zinc-finger</keyword>
<proteinExistence type="predicted"/>
<evidence type="ECO:0000256" key="3">
    <source>
        <dbReference type="ARBA" id="ARBA00022833"/>
    </source>
</evidence>
<keyword evidence="5" id="KW-1133">Transmembrane helix</keyword>
<keyword evidence="5" id="KW-0812">Transmembrane</keyword>
<dbReference type="Pfam" id="PF13639">
    <property type="entry name" value="zf-RING_2"/>
    <property type="match status" value="1"/>
</dbReference>
<reference evidence="7 8" key="1">
    <citation type="submission" date="2024-04" db="EMBL/GenBank/DDBJ databases">
        <title>Phyllosticta paracitricarpa is synonymous to the EU quarantine fungus P. citricarpa based on phylogenomic analyses.</title>
        <authorList>
            <consortium name="Lawrence Berkeley National Laboratory"/>
            <person name="Van ingen-buijs V.A."/>
            <person name="Van westerhoven A.C."/>
            <person name="Haridas S."/>
            <person name="Skiadas P."/>
            <person name="Martin F."/>
            <person name="Groenewald J.Z."/>
            <person name="Crous P.W."/>
            <person name="Seidl M.F."/>
        </authorList>
    </citation>
    <scope>NUCLEOTIDE SEQUENCE [LARGE SCALE GENOMIC DNA]</scope>
    <source>
        <strain evidence="7 8">CPC 17464</strain>
    </source>
</reference>
<keyword evidence="1" id="KW-0479">Metal-binding</keyword>
<evidence type="ECO:0000256" key="4">
    <source>
        <dbReference type="PROSITE-ProRule" id="PRU00175"/>
    </source>
</evidence>
<keyword evidence="5" id="KW-0472">Membrane</keyword>
<dbReference type="InterPro" id="IPR001841">
    <property type="entry name" value="Znf_RING"/>
</dbReference>
<dbReference type="PANTHER" id="PTHR45969:SF69">
    <property type="entry name" value="FINGER DOMAIN PROTEIN, PUTATIVE (AFU_ORTHOLOGUE AFUA_3G12190)-RELATED"/>
    <property type="match status" value="1"/>
</dbReference>
<comment type="caution">
    <text evidence="7">The sequence shown here is derived from an EMBL/GenBank/DDBJ whole genome shotgun (WGS) entry which is preliminary data.</text>
</comment>
<dbReference type="InterPro" id="IPR013083">
    <property type="entry name" value="Znf_RING/FYVE/PHD"/>
</dbReference>
<evidence type="ECO:0000256" key="2">
    <source>
        <dbReference type="ARBA" id="ARBA00022771"/>
    </source>
</evidence>
<evidence type="ECO:0000256" key="5">
    <source>
        <dbReference type="SAM" id="Phobius"/>
    </source>
</evidence>
<organism evidence="7 8">
    <name type="scientific">Phyllosticta citribraziliensis</name>
    <dbReference type="NCBI Taxonomy" id="989973"/>
    <lineage>
        <taxon>Eukaryota</taxon>
        <taxon>Fungi</taxon>
        <taxon>Dikarya</taxon>
        <taxon>Ascomycota</taxon>
        <taxon>Pezizomycotina</taxon>
        <taxon>Dothideomycetes</taxon>
        <taxon>Dothideomycetes incertae sedis</taxon>
        <taxon>Botryosphaeriales</taxon>
        <taxon>Phyllostictaceae</taxon>
        <taxon>Phyllosticta</taxon>
    </lineage>
</organism>
<evidence type="ECO:0000313" key="8">
    <source>
        <dbReference type="Proteomes" id="UP001360953"/>
    </source>
</evidence>
<accession>A0ABR1M420</accession>
<dbReference type="PANTHER" id="PTHR45969">
    <property type="entry name" value="RING ZINC FINGER PROTEIN-RELATED"/>
    <property type="match status" value="1"/>
</dbReference>
<dbReference type="EMBL" id="JBBPEH010000003">
    <property type="protein sequence ID" value="KAK7540856.1"/>
    <property type="molecule type" value="Genomic_DNA"/>
</dbReference>
<evidence type="ECO:0000313" key="7">
    <source>
        <dbReference type="EMBL" id="KAK7540856.1"/>
    </source>
</evidence>
<keyword evidence="3" id="KW-0862">Zinc</keyword>
<evidence type="ECO:0000256" key="1">
    <source>
        <dbReference type="ARBA" id="ARBA00022723"/>
    </source>
</evidence>
<evidence type="ECO:0000259" key="6">
    <source>
        <dbReference type="PROSITE" id="PS50089"/>
    </source>
</evidence>
<dbReference type="SUPFAM" id="SSF57850">
    <property type="entry name" value="RING/U-box"/>
    <property type="match status" value="1"/>
</dbReference>
<sequence length="174" mass="20116">MADNTSQKGKDASSVVTILLPALFAVILLVLVITTAFFLPRLIKKNNAYQRSDGQKRRMLNLERACKTQAFKAWCAKHEEAHPEYKSEIMTWFVFASFVICLEQIEDKEKVRALDCNHVFHQHCLDDWYCRWNEFCPLCHRPILPHYVSTKKTPKSFISRSSVDAEHDGLAVMV</sequence>
<feature type="domain" description="RING-type" evidence="6">
    <location>
        <begin position="100"/>
        <end position="140"/>
    </location>
</feature>
<dbReference type="SMART" id="SM00184">
    <property type="entry name" value="RING"/>
    <property type="match status" value="1"/>
</dbReference>
<protein>
    <recommendedName>
        <fullName evidence="6">RING-type domain-containing protein</fullName>
    </recommendedName>
</protein>
<dbReference type="PROSITE" id="PS50089">
    <property type="entry name" value="ZF_RING_2"/>
    <property type="match status" value="1"/>
</dbReference>
<feature type="transmembrane region" description="Helical" evidence="5">
    <location>
        <begin position="12"/>
        <end position="39"/>
    </location>
</feature>
<dbReference type="Proteomes" id="UP001360953">
    <property type="component" value="Unassembled WGS sequence"/>
</dbReference>
<gene>
    <name evidence="7" type="ORF">J3D65DRAFT_665604</name>
</gene>
<name>A0ABR1M420_9PEZI</name>
<dbReference type="GeneID" id="92035757"/>
<dbReference type="Gene3D" id="3.30.40.10">
    <property type="entry name" value="Zinc/RING finger domain, C3HC4 (zinc finger)"/>
    <property type="match status" value="1"/>
</dbReference>
<dbReference type="RefSeq" id="XP_066657787.1">
    <property type="nucleotide sequence ID" value="XM_066802851.1"/>
</dbReference>